<dbReference type="SUPFAM" id="SSF50978">
    <property type="entry name" value="WD40 repeat-like"/>
    <property type="match status" value="2"/>
</dbReference>
<dbReference type="OrthoDB" id="1935234at2759"/>
<keyword evidence="12" id="KW-1185">Reference proteome</keyword>
<dbReference type="PROSITE" id="PS50082">
    <property type="entry name" value="WD_REPEATS_2"/>
    <property type="match status" value="1"/>
</dbReference>
<dbReference type="SUPFAM" id="SSF50998">
    <property type="entry name" value="Quinoprotein alcohol dehydrogenase-like"/>
    <property type="match status" value="1"/>
</dbReference>
<keyword evidence="7" id="KW-0966">Cell projection</keyword>
<dbReference type="Proteomes" id="UP000494165">
    <property type="component" value="Unassembled WGS sequence"/>
</dbReference>
<feature type="compositionally biased region" description="Low complexity" evidence="10">
    <location>
        <begin position="1203"/>
        <end position="1214"/>
    </location>
</feature>
<sequence>MDRIVQNIVEKASKNINEICVGPLVSDEGMLRFVTLEKSFGYDCKKPYNLCAIEDTVIYVSGNIIHFLNTKTGETKLQRSVRCTGVGHISANYHSSQLAIGERGHKPSIYVLSWPTLDVVSTLTNGTEKAFVYLDYNHDGSILCSLGGAPDFTLALWDWKKSAMLVKCEAANRCVFKAAFSKVQPEVIISGGEGHIKFWQTAKTFTGVKLTGDIGKFGSSEMSNIVGFEFLVDGKVASGCDWGNILIWANNKLSFELTTRRAVTCHQAPVYAFHRHDAWLISIGTDGWVRAWDMEKLNARHDGLYCRNESVVYFTIGENSSLVSKIELPTQPDGLTWLLQDALGAIWLADVGPTLKGEEQAPSICKQLLKCHAGRIISMVVCSFGPFFATVGPNGRILVHNYETGKILDKCFEMEVTILSWLPKNVECQMLIVGFENGSLSLCTIQWENERIWEVQGIRPHDKRVLNISFDQNATFVVTASDDGKVFLINFKEGILIPIGYVEVSHRILATFLTERLKLLVLCENGILNCFSVDNGLKIENPKISYKLKVVPCTQINLSDCNRYGDNALQNGFHIVCCKQWTAFELILFIQTDEIMTIVLLDLNNYEFKQIIPNMSTSSALQLTCACISEDKSTCLMGFESGEVQLNVSSALDVQQEQQSWRRFWRIRMHESERGCRVSSVGFSFDAAFCFTAGDDGSIFMFAIGERKKSANGESIINRPTVALEHDSRHVAAKNCTRSVEQTRVQKAEKRISNAVLATREHILKQMALLREAYTKSQLKKEIQVLHPLLQGFLEEKVRLIRTKNLALIEPEIERKRNEWTRIHSCFLHPLQETCLKIAGVGEDCSVESFLIAKSRATTHAQPQAAAHVEINAHSPEFTFRTQMDAVSLSKCVVEETTVDLDDSPFRHQRKSVSTANQVAEKLRQRQMQRSNDLRKVDALEKCRPRRSPANSRVKDTDMGVYKLKTDAEYSVPNNERDGSAEILECMRITKQKMFYIKSNFNHKVILLKKERRQILQQILKSDAEFLINDLEQPDDYLFKLCTLTDLDEVLHPDQPIGQSTDEVLSSVSRFDAKVRDLIEERLICDVNICLLKQWNFMLDQKLEIVSHMEAQQIELKESLQEMEESKKTILENKKVLQEKLVVVEEEVDALQYQIEKLEEEVVSAIEGTAFFEHLMVLFRKEYKPPSLSISSSVTEGSDENRSGTSSAGSTSKGVSEKVCPTGCSQDLFDYVNRCRLLRYEINLKLMEKSRIFGLMMKDDDVLRKKLKLSEKSIKGIIHSTDAFYRERQAKINELQIAVPLKLHQIPAGAEFSKCVLISLEMMNKLYAKSGELRAEAAKLDDQYRNDLENLKEVKAKTSAIEEEIKVTHSKIEETMIQRLGRVLDITELEQAVLGCEIENLTKPRHLETSKAELQEFKRLEDEKIVLNKEIFLEVEKKKKNSLTLLELLKQVNSKINPDDSKHKNCSREEVNGRRDDVRRLNELVLAQREQIAAARYELDLLRCKVASSRFLFASADLDDSTNNEETDAYQQIMPSQKAPQILIEYCENESQRSESDEN</sequence>
<keyword evidence="3 8" id="KW-0853">WD repeat</keyword>
<dbReference type="InterPro" id="IPR036322">
    <property type="entry name" value="WD40_repeat_dom_sf"/>
</dbReference>
<dbReference type="PANTHER" id="PTHR14885">
    <property type="entry name" value="CILIA- AND FLAGELLA-ASSOCIATED PROTEIN 43-RELATED"/>
    <property type="match status" value="1"/>
</dbReference>
<evidence type="ECO:0000256" key="10">
    <source>
        <dbReference type="SAM" id="MobiDB-lite"/>
    </source>
</evidence>
<reference evidence="11 12" key="1">
    <citation type="submission" date="2020-04" db="EMBL/GenBank/DDBJ databases">
        <authorList>
            <person name="Alioto T."/>
            <person name="Alioto T."/>
            <person name="Gomez Garrido J."/>
        </authorList>
    </citation>
    <scope>NUCLEOTIDE SEQUENCE [LARGE SCALE GENOMIC DNA]</scope>
</reference>
<evidence type="ECO:0000256" key="8">
    <source>
        <dbReference type="PROSITE-ProRule" id="PRU00221"/>
    </source>
</evidence>
<keyword evidence="4" id="KW-0677">Repeat</keyword>
<dbReference type="GO" id="GO:0003341">
    <property type="term" value="P:cilium movement"/>
    <property type="evidence" value="ECO:0007669"/>
    <property type="project" value="UniProtKB-ARBA"/>
</dbReference>
<evidence type="ECO:0000256" key="3">
    <source>
        <dbReference type="ARBA" id="ARBA00022574"/>
    </source>
</evidence>
<dbReference type="InterPro" id="IPR001680">
    <property type="entry name" value="WD40_rpt"/>
</dbReference>
<dbReference type="EMBL" id="CADEPI010000044">
    <property type="protein sequence ID" value="CAB3369358.1"/>
    <property type="molecule type" value="Genomic_DNA"/>
</dbReference>
<evidence type="ECO:0000256" key="7">
    <source>
        <dbReference type="ARBA" id="ARBA00023273"/>
    </source>
</evidence>
<dbReference type="InterPro" id="IPR011047">
    <property type="entry name" value="Quinoprotein_ADH-like_sf"/>
</dbReference>
<dbReference type="Gene3D" id="2.130.10.10">
    <property type="entry name" value="YVTN repeat-like/Quinoprotein amine dehydrogenase"/>
    <property type="match status" value="2"/>
</dbReference>
<dbReference type="GO" id="GO:0005930">
    <property type="term" value="C:axoneme"/>
    <property type="evidence" value="ECO:0007669"/>
    <property type="project" value="UniProtKB-SubCell"/>
</dbReference>
<organism evidence="11 12">
    <name type="scientific">Cloeon dipterum</name>
    <dbReference type="NCBI Taxonomy" id="197152"/>
    <lineage>
        <taxon>Eukaryota</taxon>
        <taxon>Metazoa</taxon>
        <taxon>Ecdysozoa</taxon>
        <taxon>Arthropoda</taxon>
        <taxon>Hexapoda</taxon>
        <taxon>Insecta</taxon>
        <taxon>Pterygota</taxon>
        <taxon>Palaeoptera</taxon>
        <taxon>Ephemeroptera</taxon>
        <taxon>Pisciforma</taxon>
        <taxon>Baetidae</taxon>
        <taxon>Cloeon</taxon>
    </lineage>
</organism>
<dbReference type="PANTHER" id="PTHR14885:SF3">
    <property type="entry name" value="CILIA- AND FLAGELLA-ASSOCIATED PROTEIN 44"/>
    <property type="match status" value="1"/>
</dbReference>
<dbReference type="InterPro" id="IPR015943">
    <property type="entry name" value="WD40/YVTN_repeat-like_dom_sf"/>
</dbReference>
<name>A0A8S1CKG6_9INSE</name>
<feature type="coiled-coil region" evidence="9">
    <location>
        <begin position="1106"/>
        <end position="1168"/>
    </location>
</feature>
<comment type="caution">
    <text evidence="11">The sequence shown here is derived from an EMBL/GenBank/DDBJ whole genome shotgun (WGS) entry which is preliminary data.</text>
</comment>
<keyword evidence="2" id="KW-0963">Cytoplasm</keyword>
<proteinExistence type="predicted"/>
<gene>
    <name evidence="11" type="ORF">CLODIP_2_CD05689</name>
</gene>
<keyword evidence="6" id="KW-0206">Cytoskeleton</keyword>
<feature type="repeat" description="WD" evidence="8">
    <location>
        <begin position="458"/>
        <end position="494"/>
    </location>
</feature>
<evidence type="ECO:0000256" key="2">
    <source>
        <dbReference type="ARBA" id="ARBA00022490"/>
    </source>
</evidence>
<feature type="region of interest" description="Disordered" evidence="10">
    <location>
        <begin position="1190"/>
        <end position="1219"/>
    </location>
</feature>
<evidence type="ECO:0000313" key="11">
    <source>
        <dbReference type="EMBL" id="CAB3369358.1"/>
    </source>
</evidence>
<comment type="subcellular location">
    <subcellularLocation>
        <location evidence="1">Cytoplasm</location>
        <location evidence="1">Cytoskeleton</location>
        <location evidence="1">Cilium axoneme</location>
    </subcellularLocation>
</comment>
<evidence type="ECO:0008006" key="13">
    <source>
        <dbReference type="Google" id="ProtNLM"/>
    </source>
</evidence>
<protein>
    <recommendedName>
        <fullName evidence="13">WD repeat-containing protein 52</fullName>
    </recommendedName>
</protein>
<accession>A0A8S1CKG6</accession>
<feature type="coiled-coil region" evidence="9">
    <location>
        <begin position="1323"/>
        <end position="1357"/>
    </location>
</feature>
<evidence type="ECO:0000256" key="1">
    <source>
        <dbReference type="ARBA" id="ARBA00004430"/>
    </source>
</evidence>
<evidence type="ECO:0000313" key="12">
    <source>
        <dbReference type="Proteomes" id="UP000494165"/>
    </source>
</evidence>
<evidence type="ECO:0000256" key="5">
    <source>
        <dbReference type="ARBA" id="ARBA00023054"/>
    </source>
</evidence>
<dbReference type="Pfam" id="PF00400">
    <property type="entry name" value="WD40"/>
    <property type="match status" value="1"/>
</dbReference>
<keyword evidence="5 9" id="KW-0175">Coiled coil</keyword>
<dbReference type="SMART" id="SM00320">
    <property type="entry name" value="WD40"/>
    <property type="match status" value="6"/>
</dbReference>
<evidence type="ECO:0000256" key="9">
    <source>
        <dbReference type="SAM" id="Coils"/>
    </source>
</evidence>
<evidence type="ECO:0000256" key="6">
    <source>
        <dbReference type="ARBA" id="ARBA00023212"/>
    </source>
</evidence>
<evidence type="ECO:0000256" key="4">
    <source>
        <dbReference type="ARBA" id="ARBA00022737"/>
    </source>
</evidence>